<name>A0A1Q9EVX5_SYMMI</name>
<accession>A0A1Q9EVX5</accession>
<feature type="region of interest" description="Disordered" evidence="2">
    <location>
        <begin position="837"/>
        <end position="867"/>
    </location>
</feature>
<evidence type="ECO:0000256" key="2">
    <source>
        <dbReference type="SAM" id="MobiDB-lite"/>
    </source>
</evidence>
<organism evidence="3 4">
    <name type="scientific">Symbiodinium microadriaticum</name>
    <name type="common">Dinoflagellate</name>
    <name type="synonym">Zooxanthella microadriatica</name>
    <dbReference type="NCBI Taxonomy" id="2951"/>
    <lineage>
        <taxon>Eukaryota</taxon>
        <taxon>Sar</taxon>
        <taxon>Alveolata</taxon>
        <taxon>Dinophyceae</taxon>
        <taxon>Suessiales</taxon>
        <taxon>Symbiodiniaceae</taxon>
        <taxon>Symbiodinium</taxon>
    </lineage>
</organism>
<keyword evidence="1" id="KW-0175">Coiled coil</keyword>
<protein>
    <submittedName>
        <fullName evidence="3">Uncharacterized protein</fullName>
    </submittedName>
</protein>
<proteinExistence type="predicted"/>
<dbReference type="OrthoDB" id="443135at2759"/>
<gene>
    <name evidence="3" type="ORF">AK812_SmicGene4583</name>
</gene>
<dbReference type="EMBL" id="LSRX01000057">
    <property type="protein sequence ID" value="OLQ11571.1"/>
    <property type="molecule type" value="Genomic_DNA"/>
</dbReference>
<reference evidence="3 4" key="1">
    <citation type="submission" date="2016-02" db="EMBL/GenBank/DDBJ databases">
        <title>Genome analysis of coral dinoflagellate symbionts highlights evolutionary adaptations to a symbiotic lifestyle.</title>
        <authorList>
            <person name="Aranda M."/>
            <person name="Li Y."/>
            <person name="Liew Y.J."/>
            <person name="Baumgarten S."/>
            <person name="Simakov O."/>
            <person name="Wilson M."/>
            <person name="Piel J."/>
            <person name="Ashoor H."/>
            <person name="Bougouffa S."/>
            <person name="Bajic V.B."/>
            <person name="Ryu T."/>
            <person name="Ravasi T."/>
            <person name="Bayer T."/>
            <person name="Micklem G."/>
            <person name="Kim H."/>
            <person name="Bhak J."/>
            <person name="Lajeunesse T.C."/>
            <person name="Voolstra C.R."/>
        </authorList>
    </citation>
    <scope>NUCLEOTIDE SEQUENCE [LARGE SCALE GENOMIC DNA]</scope>
    <source>
        <strain evidence="3 4">CCMP2467</strain>
    </source>
</reference>
<keyword evidence="4" id="KW-1185">Reference proteome</keyword>
<dbReference type="AlphaFoldDB" id="A0A1Q9EVX5"/>
<feature type="coiled-coil region" evidence="1">
    <location>
        <begin position="137"/>
        <end position="164"/>
    </location>
</feature>
<evidence type="ECO:0000313" key="3">
    <source>
        <dbReference type="EMBL" id="OLQ11571.1"/>
    </source>
</evidence>
<sequence>MATVQVSLNTMKKKLSETKRLIQGFEQAESMRKQEALDRHEAEKMTSRAKALMEKVRPKLEEVIPQAEALLEAGITSETAEALINSEKAMQELYEAIVDMRNQLAKDKQAVRYVRQGPLLQVWDVVTGHLNEIWTPEEKAQQLLQILQEKRKKLTSDAQRAVASAIREAANKEGLRVEALFEKLRKEKATIPVQELSTFVSSAALQASEIQLGLERYEASGFTKLGLTLLLQDYMKCIKEVVMTDLFDVKEGKTVKKLSFGDMVEVLEPGKDDESGLTRFRCRALNDLAEGWVSLKGNAGTVFLERCAKPYLCCREEFILQGAFEASSDEVLKIHAGQVVEVLEGPRREPATECLRVRCRAVKDGKMGFITLKDAAGNDLTESVKVLVCRLGTTLTTDLDVSASKTVRKVEVGEVFEALDSAKEDEKRKLSRVKVRTWKDDKEGWVTLTGNSGTCYVEESDQHHIVKKTLPMETAFRSGSAVLRQLEEKEVFEMLEAPKTEKKEGDQRMRGRLADQEGWFTLSKFLTPWSPRYRCTRSIDLTEGLGADSAVVSKLQSGELVEALELPQFDDAQGVVRVRIRVEKDNTLGYATLREQQAVYLEALAPEKPRDLHLASEVQLDTAMQAFSGLQDTADMTNASKFGAAVQVSGQAPAERRGAVIEERSSPQAPFAAPLLLSLGARCLSNRGRRAARHGAVACRALSWKVLSSSQGDLEAAAAELQTAAAGAGPASFGVLSVPARLAALVGVVQDTKDVAAPLRLLLGSGGDVKPFFVNKEELSQAGAGLAKENPIPGVPDGAHGSVLLFADSKVPGSLTRNLLEALDARYPNASKTGLLVRPAAKAEQDSAADDLQNWEPPKGLEKSRGP</sequence>
<comment type="caution">
    <text evidence="3">The sequence shown here is derived from an EMBL/GenBank/DDBJ whole genome shotgun (WGS) entry which is preliminary data.</text>
</comment>
<evidence type="ECO:0000256" key="1">
    <source>
        <dbReference type="SAM" id="Coils"/>
    </source>
</evidence>
<evidence type="ECO:0000313" key="4">
    <source>
        <dbReference type="Proteomes" id="UP000186817"/>
    </source>
</evidence>
<dbReference type="OMA" id="FEMLEAP"/>
<dbReference type="Proteomes" id="UP000186817">
    <property type="component" value="Unassembled WGS sequence"/>
</dbReference>
<feature type="coiled-coil region" evidence="1">
    <location>
        <begin position="83"/>
        <end position="110"/>
    </location>
</feature>